<dbReference type="KEGG" id="hhb:Hhub_2553"/>
<reference evidence="3" key="1">
    <citation type="journal article" date="2016" name="Environ. Microbiol.">
        <title>The complete genome of a viable archaeum isolated from 123-million-year-old rock salt.</title>
        <authorList>
            <person name="Jaakkola S.T."/>
            <person name="Pfeiffer F."/>
            <person name="Ravantti J.J."/>
            <person name="Guo Q."/>
            <person name="Liu Y."/>
            <person name="Chen X."/>
            <person name="Ma H."/>
            <person name="Yang C."/>
            <person name="Oksanen H.M."/>
            <person name="Bamford D.H."/>
        </authorList>
    </citation>
    <scope>NUCLEOTIDE SEQUENCE</scope>
    <source>
        <strain evidence="3">JI20-1</strain>
    </source>
</reference>
<dbReference type="Pfam" id="PF00583">
    <property type="entry name" value="Acetyltransf_1"/>
    <property type="match status" value="1"/>
</dbReference>
<dbReference type="SUPFAM" id="SSF55729">
    <property type="entry name" value="Acyl-CoA N-acyltransferases (Nat)"/>
    <property type="match status" value="1"/>
</dbReference>
<dbReference type="GO" id="GO:0016747">
    <property type="term" value="F:acyltransferase activity, transferring groups other than amino-acyl groups"/>
    <property type="evidence" value="ECO:0007669"/>
    <property type="project" value="InterPro"/>
</dbReference>
<keyword evidence="2" id="KW-0012">Acyltransferase</keyword>
<dbReference type="EMBL" id="LN831302">
    <property type="protein sequence ID" value="CQH57520.1"/>
    <property type="molecule type" value="Genomic_DNA"/>
</dbReference>
<dbReference type="OrthoDB" id="339006at2157"/>
<name>A0A0U5H3M5_9EURY</name>
<accession>A0A0U5H3M5</accession>
<evidence type="ECO:0000313" key="3">
    <source>
        <dbReference type="Proteomes" id="UP000066737"/>
    </source>
</evidence>
<dbReference type="Gene3D" id="3.40.630.30">
    <property type="match status" value="1"/>
</dbReference>
<dbReference type="AlphaFoldDB" id="A0A0U5H3M5"/>
<evidence type="ECO:0000259" key="1">
    <source>
        <dbReference type="PROSITE" id="PS51186"/>
    </source>
</evidence>
<keyword evidence="3" id="KW-1185">Reference proteome</keyword>
<dbReference type="PANTHER" id="PTHR43617">
    <property type="entry name" value="L-AMINO ACID N-ACETYLTRANSFERASE"/>
    <property type="match status" value="1"/>
</dbReference>
<evidence type="ECO:0000313" key="2">
    <source>
        <dbReference type="EMBL" id="CQH57520.1"/>
    </source>
</evidence>
<proteinExistence type="predicted"/>
<dbReference type="InterPro" id="IPR016181">
    <property type="entry name" value="Acyl_CoA_acyltransferase"/>
</dbReference>
<dbReference type="RefSeq" id="WP_082687199.1">
    <property type="nucleotide sequence ID" value="NZ_CEML01000001.1"/>
</dbReference>
<dbReference type="InterPro" id="IPR050276">
    <property type="entry name" value="MshD_Acetyltransferase"/>
</dbReference>
<organism evidence="2 3">
    <name type="scientific">Halobacterium hubeiense</name>
    <dbReference type="NCBI Taxonomy" id="1407499"/>
    <lineage>
        <taxon>Archaea</taxon>
        <taxon>Methanobacteriati</taxon>
        <taxon>Methanobacteriota</taxon>
        <taxon>Stenosarchaea group</taxon>
        <taxon>Halobacteria</taxon>
        <taxon>Halobacteriales</taxon>
        <taxon>Halobacteriaceae</taxon>
        <taxon>Halobacterium</taxon>
    </lineage>
</organism>
<dbReference type="Proteomes" id="UP000066737">
    <property type="component" value="Chromosome I"/>
</dbReference>
<dbReference type="PROSITE" id="PS51186">
    <property type="entry name" value="GNAT"/>
    <property type="match status" value="1"/>
</dbReference>
<sequence>MSSPPDALLPRVTGLARRLVARFRPERITLTPPPTTFTDGEDREVRVRAYDERDFESLVGMYDDFDPSQRAQGTPPLAEDAIRDWLDGVLDGPNVVAVADGEVVGHVMFVPDGTGRHELAVFVHQDYQRAGIGTHLLAVGLEHARREGVEYVWLSVESWKRDAQRLYQRAGFSTVNPMGAAHRMSRYL</sequence>
<protein>
    <submittedName>
        <fullName evidence="2">GNAT family acetyltransferase</fullName>
        <ecNumber evidence="2">2.3.1.-</ecNumber>
    </submittedName>
</protein>
<dbReference type="GeneID" id="26659190"/>
<gene>
    <name evidence="2" type="ORF">HHUB_2553</name>
</gene>
<dbReference type="InterPro" id="IPR000182">
    <property type="entry name" value="GNAT_dom"/>
</dbReference>
<keyword evidence="2" id="KW-0808">Transferase</keyword>
<dbReference type="EC" id="2.3.1.-" evidence="2"/>
<dbReference type="STRING" id="1407499.HHUB_2553"/>
<feature type="domain" description="N-acetyltransferase" evidence="1">
    <location>
        <begin position="45"/>
        <end position="188"/>
    </location>
</feature>
<dbReference type="CDD" id="cd04301">
    <property type="entry name" value="NAT_SF"/>
    <property type="match status" value="1"/>
</dbReference>